<sequence>MWQISAKSALVAQAMKVANDTATIGTSRYSELLLRNTIRQRAASISQSAIKMQNVTSTLVFLCHLISDASLWSTRQRKQRKGVRPSLTRTSSTGY</sequence>
<dbReference type="AlphaFoldDB" id="A0A8J8NJS8"/>
<dbReference type="EMBL" id="RRYP01014839">
    <property type="protein sequence ID" value="TNV75780.1"/>
    <property type="molecule type" value="Genomic_DNA"/>
</dbReference>
<protein>
    <submittedName>
        <fullName evidence="2">Uncharacterized protein</fullName>
    </submittedName>
</protein>
<accession>A0A8J8NJS8</accession>
<dbReference type="Proteomes" id="UP000785679">
    <property type="component" value="Unassembled WGS sequence"/>
</dbReference>
<evidence type="ECO:0000256" key="1">
    <source>
        <dbReference type="SAM" id="MobiDB-lite"/>
    </source>
</evidence>
<gene>
    <name evidence="2" type="ORF">FGO68_gene15103</name>
</gene>
<name>A0A8J8NJS8_HALGN</name>
<comment type="caution">
    <text evidence="2">The sequence shown here is derived from an EMBL/GenBank/DDBJ whole genome shotgun (WGS) entry which is preliminary data.</text>
</comment>
<evidence type="ECO:0000313" key="3">
    <source>
        <dbReference type="Proteomes" id="UP000785679"/>
    </source>
</evidence>
<organism evidence="2 3">
    <name type="scientific">Halteria grandinella</name>
    <dbReference type="NCBI Taxonomy" id="5974"/>
    <lineage>
        <taxon>Eukaryota</taxon>
        <taxon>Sar</taxon>
        <taxon>Alveolata</taxon>
        <taxon>Ciliophora</taxon>
        <taxon>Intramacronucleata</taxon>
        <taxon>Spirotrichea</taxon>
        <taxon>Stichotrichia</taxon>
        <taxon>Sporadotrichida</taxon>
        <taxon>Halteriidae</taxon>
        <taxon>Halteria</taxon>
    </lineage>
</organism>
<keyword evidence="3" id="KW-1185">Reference proteome</keyword>
<feature type="region of interest" description="Disordered" evidence="1">
    <location>
        <begin position="76"/>
        <end position="95"/>
    </location>
</feature>
<proteinExistence type="predicted"/>
<evidence type="ECO:0000313" key="2">
    <source>
        <dbReference type="EMBL" id="TNV75780.1"/>
    </source>
</evidence>
<reference evidence="2" key="1">
    <citation type="submission" date="2019-06" db="EMBL/GenBank/DDBJ databases">
        <authorList>
            <person name="Zheng W."/>
        </authorList>
    </citation>
    <scope>NUCLEOTIDE SEQUENCE</scope>
    <source>
        <strain evidence="2">QDHG01</strain>
    </source>
</reference>